<keyword evidence="5" id="KW-0598">Phosphotransferase system</keyword>
<keyword evidence="6" id="KW-0418">Kinase</keyword>
<dbReference type="InterPro" id="IPR001127">
    <property type="entry name" value="PTS_EIIA_1_perm"/>
</dbReference>
<dbReference type="GO" id="GO:0005737">
    <property type="term" value="C:cytoplasm"/>
    <property type="evidence" value="ECO:0007669"/>
    <property type="project" value="UniProtKB-SubCell"/>
</dbReference>
<evidence type="ECO:0000313" key="9">
    <source>
        <dbReference type="Proteomes" id="UP000504756"/>
    </source>
</evidence>
<evidence type="ECO:0000256" key="1">
    <source>
        <dbReference type="ARBA" id="ARBA00004496"/>
    </source>
</evidence>
<dbReference type="PANTHER" id="PTHR45008:SF1">
    <property type="entry name" value="PTS SYSTEM GLUCOSE-SPECIFIC EIIA COMPONENT"/>
    <property type="match status" value="1"/>
</dbReference>
<name>A0A6L2ZY83_9LACT</name>
<dbReference type="AlphaFoldDB" id="A0A6L2ZY83"/>
<keyword evidence="4" id="KW-0808">Transferase</keyword>
<feature type="domain" description="PTS EIIA type-1" evidence="7">
    <location>
        <begin position="23"/>
        <end position="115"/>
    </location>
</feature>
<evidence type="ECO:0000313" key="8">
    <source>
        <dbReference type="EMBL" id="GFO52645.1"/>
    </source>
</evidence>
<keyword evidence="2" id="KW-0813">Transport</keyword>
<dbReference type="InterPro" id="IPR050890">
    <property type="entry name" value="PTS_EIIA_component"/>
</dbReference>
<proteinExistence type="predicted"/>
<dbReference type="GO" id="GO:0009401">
    <property type="term" value="P:phosphoenolpyruvate-dependent sugar phosphotransferase system"/>
    <property type="evidence" value="ECO:0007669"/>
    <property type="project" value="UniProtKB-KW"/>
</dbReference>
<evidence type="ECO:0000259" key="7">
    <source>
        <dbReference type="PROSITE" id="PS51093"/>
    </source>
</evidence>
<dbReference type="SUPFAM" id="SSF51261">
    <property type="entry name" value="Duplicated hybrid motif"/>
    <property type="match status" value="1"/>
</dbReference>
<evidence type="ECO:0000256" key="4">
    <source>
        <dbReference type="ARBA" id="ARBA00022679"/>
    </source>
</evidence>
<reference evidence="8 9" key="1">
    <citation type="submission" date="2020-06" db="EMBL/GenBank/DDBJ databases">
        <title>Draft genome sequence of Lactic acid bacteria from Okinawan-style tofu.</title>
        <authorList>
            <person name="Takara I."/>
            <person name="Ikematsu S."/>
        </authorList>
    </citation>
    <scope>NUCLEOTIDE SEQUENCE [LARGE SCALE GENOMIC DNA]</scope>
    <source>
        <strain evidence="9">lg38</strain>
    </source>
</reference>
<gene>
    <name evidence="8" type="ORF">ikelab_19200</name>
</gene>
<dbReference type="RefSeq" id="WP_255303378.1">
    <property type="nucleotide sequence ID" value="NZ_BLXU01000013.1"/>
</dbReference>
<evidence type="ECO:0000256" key="6">
    <source>
        <dbReference type="ARBA" id="ARBA00022777"/>
    </source>
</evidence>
<dbReference type="InterPro" id="IPR011055">
    <property type="entry name" value="Dup_hybrid_motif"/>
</dbReference>
<dbReference type="Gene3D" id="2.70.70.10">
    <property type="entry name" value="Glucose Permease (Domain IIA)"/>
    <property type="match status" value="1"/>
</dbReference>
<evidence type="ECO:0000256" key="2">
    <source>
        <dbReference type="ARBA" id="ARBA00022448"/>
    </source>
</evidence>
<comment type="caution">
    <text evidence="8">The sequence shown here is derived from an EMBL/GenBank/DDBJ whole genome shotgun (WGS) entry which is preliminary data.</text>
</comment>
<dbReference type="PROSITE" id="PS51093">
    <property type="entry name" value="PTS_EIIA_TYPE_1"/>
    <property type="match status" value="1"/>
</dbReference>
<organism evidence="8 9">
    <name type="scientific">Lactococcus garvieae</name>
    <dbReference type="NCBI Taxonomy" id="1363"/>
    <lineage>
        <taxon>Bacteria</taxon>
        <taxon>Bacillati</taxon>
        <taxon>Bacillota</taxon>
        <taxon>Bacilli</taxon>
        <taxon>Lactobacillales</taxon>
        <taxon>Streptococcaceae</taxon>
        <taxon>Lactococcus</taxon>
    </lineage>
</organism>
<evidence type="ECO:0000256" key="3">
    <source>
        <dbReference type="ARBA" id="ARBA00022597"/>
    </source>
</evidence>
<sequence length="115" mass="12554">MSNQKNLYSPFEGKIIPLQDVKDPIFSEKTMGDGYAVEPRGETIYAPVSGTVRMVQGHAAGFSTAEDLQVLLHIGIDTVSLDKAVFEFNIKEEETVKAGQVIGRVNWKAVEDAGL</sequence>
<accession>A0A6L2ZY83</accession>
<keyword evidence="3" id="KW-0762">Sugar transport</keyword>
<dbReference type="NCBIfam" id="TIGR00830">
    <property type="entry name" value="PTBA"/>
    <property type="match status" value="1"/>
</dbReference>
<evidence type="ECO:0000256" key="5">
    <source>
        <dbReference type="ARBA" id="ARBA00022683"/>
    </source>
</evidence>
<dbReference type="EMBL" id="BLXU01000013">
    <property type="protein sequence ID" value="GFO52645.1"/>
    <property type="molecule type" value="Genomic_DNA"/>
</dbReference>
<dbReference type="Pfam" id="PF00358">
    <property type="entry name" value="PTS_EIIA_1"/>
    <property type="match status" value="1"/>
</dbReference>
<dbReference type="PANTHER" id="PTHR45008">
    <property type="entry name" value="PTS SYSTEM GLUCOSE-SPECIFIC EIIA COMPONENT"/>
    <property type="match status" value="1"/>
</dbReference>
<dbReference type="GO" id="GO:0016301">
    <property type="term" value="F:kinase activity"/>
    <property type="evidence" value="ECO:0007669"/>
    <property type="project" value="UniProtKB-KW"/>
</dbReference>
<dbReference type="Proteomes" id="UP000504756">
    <property type="component" value="Unassembled WGS sequence"/>
</dbReference>
<protein>
    <recommendedName>
        <fullName evidence="7">PTS EIIA type-1 domain-containing protein</fullName>
    </recommendedName>
</protein>
<comment type="subcellular location">
    <subcellularLocation>
        <location evidence="1">Cytoplasm</location>
    </subcellularLocation>
</comment>